<name>A0A0B4HWM6_METGA</name>
<sequence length="355" mass="40831">MNKEDDLRLSAAASSTDRTDQIAADPSFQDDGDSALGDDIAPSTSSIASTILEYRKLHGRTYHNYKDVEYWGPNDEQQNDGLDLNHHKLYLAFDNKLFFAPLRNPQKVLDVGTGTGIWAMYENRVCHKGHMSTPTRDTNLVVSDFATEFPEAEVIGTDLSPTLPNWVPPNCVFELDDASQEWTFPDNTFDYIHIRFMAGCFKDWTRLYSECFRCLKPGGWLEHQECGFRVVSDDGSLPPDNAFNEAARLFAETGRRSGHTTEVIDDDNWIRWMEEAGFRDVQKKTIKTPMGEWPADKKWKEVGLFNRITTETALEGYFLYKLTRVMDWEYAEVQSWLARVREALRNKAYHGYSTW</sequence>
<accession>A0A0B4HWM6</accession>
<evidence type="ECO:0000256" key="1">
    <source>
        <dbReference type="ARBA" id="ARBA00038158"/>
    </source>
</evidence>
<dbReference type="GO" id="GO:0008168">
    <property type="term" value="F:methyltransferase activity"/>
    <property type="evidence" value="ECO:0007669"/>
    <property type="project" value="UniProtKB-KW"/>
</dbReference>
<protein>
    <submittedName>
        <fullName evidence="3">S-adenosylmethionine-dependent methyltransferase</fullName>
    </submittedName>
</protein>
<dbReference type="PANTHER" id="PTHR43591">
    <property type="entry name" value="METHYLTRANSFERASE"/>
    <property type="match status" value="1"/>
</dbReference>
<dbReference type="InterPro" id="IPR029063">
    <property type="entry name" value="SAM-dependent_MTases_sf"/>
</dbReference>
<evidence type="ECO:0000313" key="4">
    <source>
        <dbReference type="Proteomes" id="UP000031192"/>
    </source>
</evidence>
<dbReference type="SUPFAM" id="SSF53335">
    <property type="entry name" value="S-adenosyl-L-methionine-dependent methyltransferases"/>
    <property type="match status" value="1"/>
</dbReference>
<dbReference type="EMBL" id="AZNH01000049">
    <property type="protein sequence ID" value="KID83979.1"/>
    <property type="molecule type" value="Genomic_DNA"/>
</dbReference>
<dbReference type="GO" id="GO:0032259">
    <property type="term" value="P:methylation"/>
    <property type="evidence" value="ECO:0007669"/>
    <property type="project" value="UniProtKB-KW"/>
</dbReference>
<comment type="similarity">
    <text evidence="1">Belongs to the methyltransferase superfamily. LaeA methyltransferase family.</text>
</comment>
<keyword evidence="4" id="KW-1185">Reference proteome</keyword>
<evidence type="ECO:0000256" key="2">
    <source>
        <dbReference type="SAM" id="MobiDB-lite"/>
    </source>
</evidence>
<proteinExistence type="inferred from homology"/>
<dbReference type="Pfam" id="PF13489">
    <property type="entry name" value="Methyltransf_23"/>
    <property type="match status" value="1"/>
</dbReference>
<keyword evidence="3" id="KW-0489">Methyltransferase</keyword>
<dbReference type="OrthoDB" id="2013972at2759"/>
<dbReference type="CDD" id="cd02440">
    <property type="entry name" value="AdoMet_MTases"/>
    <property type="match status" value="1"/>
</dbReference>
<dbReference type="Proteomes" id="UP000031192">
    <property type="component" value="Unassembled WGS sequence"/>
</dbReference>
<keyword evidence="3" id="KW-0808">Transferase</keyword>
<dbReference type="HOGENOM" id="CLU_010595_0_2_1"/>
<dbReference type="PANTHER" id="PTHR43591:SF10">
    <property type="entry name" value="ABC TRANSMEMBRANE TYPE-1 DOMAIN-CONTAINING PROTEIN-RELATED"/>
    <property type="match status" value="1"/>
</dbReference>
<reference evidence="3 4" key="1">
    <citation type="journal article" date="2014" name="Proc. Natl. Acad. Sci. U.S.A.">
        <title>Trajectory and genomic determinants of fungal-pathogen speciation and host adaptation.</title>
        <authorList>
            <person name="Hu X."/>
            <person name="Xiao G."/>
            <person name="Zheng P."/>
            <person name="Shang Y."/>
            <person name="Su Y."/>
            <person name="Zhang X."/>
            <person name="Liu X."/>
            <person name="Zhan S."/>
            <person name="St Leger R.J."/>
            <person name="Wang C."/>
        </authorList>
    </citation>
    <scope>NUCLEOTIDE SEQUENCE [LARGE SCALE GENOMIC DNA]</scope>
    <source>
        <strain evidence="3 4">ARSEF 977</strain>
    </source>
</reference>
<organism evidence="3 4">
    <name type="scientific">Metarhizium guizhouense (strain ARSEF 977)</name>
    <dbReference type="NCBI Taxonomy" id="1276136"/>
    <lineage>
        <taxon>Eukaryota</taxon>
        <taxon>Fungi</taxon>
        <taxon>Dikarya</taxon>
        <taxon>Ascomycota</taxon>
        <taxon>Pezizomycotina</taxon>
        <taxon>Sordariomycetes</taxon>
        <taxon>Hypocreomycetidae</taxon>
        <taxon>Hypocreales</taxon>
        <taxon>Clavicipitaceae</taxon>
        <taxon>Metarhizium</taxon>
    </lineage>
</organism>
<gene>
    <name evidence="3" type="ORF">MGU_08745</name>
</gene>
<feature type="region of interest" description="Disordered" evidence="2">
    <location>
        <begin position="1"/>
        <end position="40"/>
    </location>
</feature>
<comment type="caution">
    <text evidence="3">The sequence shown here is derived from an EMBL/GenBank/DDBJ whole genome shotgun (WGS) entry which is preliminary data.</text>
</comment>
<dbReference type="AlphaFoldDB" id="A0A0B4HWM6"/>
<evidence type="ECO:0000313" key="3">
    <source>
        <dbReference type="EMBL" id="KID83979.1"/>
    </source>
</evidence>
<dbReference type="Gene3D" id="3.40.50.150">
    <property type="entry name" value="Vaccinia Virus protein VP39"/>
    <property type="match status" value="1"/>
</dbReference>